<dbReference type="eggNOG" id="ENOG502S9QR">
    <property type="taxonomic scope" value="Eukaryota"/>
</dbReference>
<keyword evidence="4" id="KW-1185">Reference proteome</keyword>
<gene>
    <name evidence="3" type="ORF">FOMPIDRAFT_1021364</name>
</gene>
<evidence type="ECO:0000313" key="4">
    <source>
        <dbReference type="Proteomes" id="UP000015241"/>
    </source>
</evidence>
<proteinExistence type="predicted"/>
<dbReference type="AlphaFoldDB" id="S8EK77"/>
<feature type="region of interest" description="Disordered" evidence="1">
    <location>
        <begin position="128"/>
        <end position="170"/>
    </location>
</feature>
<feature type="signal peptide" evidence="2">
    <location>
        <begin position="1"/>
        <end position="18"/>
    </location>
</feature>
<dbReference type="HOGENOM" id="CLU_063099_1_1_1"/>
<keyword evidence="2" id="KW-0732">Signal</keyword>
<dbReference type="OrthoDB" id="3362246at2759"/>
<accession>S8EK77</accession>
<evidence type="ECO:0000256" key="1">
    <source>
        <dbReference type="SAM" id="MobiDB-lite"/>
    </source>
</evidence>
<protein>
    <submittedName>
        <fullName evidence="3">Uncharacterized protein</fullName>
    </submittedName>
</protein>
<dbReference type="PANTHER" id="PTHR37487:SF2">
    <property type="entry name" value="EXPRESSED PROTEIN"/>
    <property type="match status" value="1"/>
</dbReference>
<evidence type="ECO:0000313" key="3">
    <source>
        <dbReference type="EMBL" id="EPT05557.1"/>
    </source>
</evidence>
<feature type="chain" id="PRO_5004550754" evidence="2">
    <location>
        <begin position="19"/>
        <end position="197"/>
    </location>
</feature>
<evidence type="ECO:0000256" key="2">
    <source>
        <dbReference type="SAM" id="SignalP"/>
    </source>
</evidence>
<dbReference type="EMBL" id="KE504123">
    <property type="protein sequence ID" value="EPT05557.1"/>
    <property type="molecule type" value="Genomic_DNA"/>
</dbReference>
<dbReference type="STRING" id="743788.S8EK77"/>
<dbReference type="InParanoid" id="S8EK77"/>
<name>S8EK77_FOMSC</name>
<sequence>MKSAIFFSAAALVASVAGLTVNTPGSVVECEPTAITWTGGTAPFYLSFALQTDPNGAAQQSYGPLTSSPFTWTTNITANIDLIINLKDNTGTVAQSGSFIVQSGSTSCLTSSGSSSAASGSGSSSSAAAGSSASTGASTGGSASTSAASSGHASTSASGTSSGSGAATTSPTSGALANAANVFAAAVVGAGVVAYLA</sequence>
<dbReference type="PANTHER" id="PTHR37487">
    <property type="entry name" value="CHROMOSOME 1, WHOLE GENOME SHOTGUN SEQUENCE"/>
    <property type="match status" value="1"/>
</dbReference>
<dbReference type="Proteomes" id="UP000015241">
    <property type="component" value="Unassembled WGS sequence"/>
</dbReference>
<reference evidence="3 4" key="1">
    <citation type="journal article" date="2012" name="Science">
        <title>The Paleozoic origin of enzymatic lignin decomposition reconstructed from 31 fungal genomes.</title>
        <authorList>
            <person name="Floudas D."/>
            <person name="Binder M."/>
            <person name="Riley R."/>
            <person name="Barry K."/>
            <person name="Blanchette R.A."/>
            <person name="Henrissat B."/>
            <person name="Martinez A.T."/>
            <person name="Otillar R."/>
            <person name="Spatafora J.W."/>
            <person name="Yadav J.S."/>
            <person name="Aerts A."/>
            <person name="Benoit I."/>
            <person name="Boyd A."/>
            <person name="Carlson A."/>
            <person name="Copeland A."/>
            <person name="Coutinho P.M."/>
            <person name="de Vries R.P."/>
            <person name="Ferreira P."/>
            <person name="Findley K."/>
            <person name="Foster B."/>
            <person name="Gaskell J."/>
            <person name="Glotzer D."/>
            <person name="Gorecki P."/>
            <person name="Heitman J."/>
            <person name="Hesse C."/>
            <person name="Hori C."/>
            <person name="Igarashi K."/>
            <person name="Jurgens J.A."/>
            <person name="Kallen N."/>
            <person name="Kersten P."/>
            <person name="Kohler A."/>
            <person name="Kuees U."/>
            <person name="Kumar T.K.A."/>
            <person name="Kuo A."/>
            <person name="LaButti K."/>
            <person name="Larrondo L.F."/>
            <person name="Lindquist E."/>
            <person name="Ling A."/>
            <person name="Lombard V."/>
            <person name="Lucas S."/>
            <person name="Lundell T."/>
            <person name="Martin R."/>
            <person name="McLaughlin D.J."/>
            <person name="Morgenstern I."/>
            <person name="Morin E."/>
            <person name="Murat C."/>
            <person name="Nagy L.G."/>
            <person name="Nolan M."/>
            <person name="Ohm R.A."/>
            <person name="Patyshakuliyeva A."/>
            <person name="Rokas A."/>
            <person name="Ruiz-Duenas F.J."/>
            <person name="Sabat G."/>
            <person name="Salamov A."/>
            <person name="Samejima M."/>
            <person name="Schmutz J."/>
            <person name="Slot J.C."/>
            <person name="St John F."/>
            <person name="Stenlid J."/>
            <person name="Sun H."/>
            <person name="Sun S."/>
            <person name="Syed K."/>
            <person name="Tsang A."/>
            <person name="Wiebenga A."/>
            <person name="Young D."/>
            <person name="Pisabarro A."/>
            <person name="Eastwood D.C."/>
            <person name="Martin F."/>
            <person name="Cullen D."/>
            <person name="Grigoriev I.V."/>
            <person name="Hibbett D.S."/>
        </authorList>
    </citation>
    <scope>NUCLEOTIDE SEQUENCE</scope>
    <source>
        <strain evidence="4">FP-58527</strain>
    </source>
</reference>
<organism evidence="3 4">
    <name type="scientific">Fomitopsis schrenkii</name>
    <name type="common">Brown rot fungus</name>
    <dbReference type="NCBI Taxonomy" id="2126942"/>
    <lineage>
        <taxon>Eukaryota</taxon>
        <taxon>Fungi</taxon>
        <taxon>Dikarya</taxon>
        <taxon>Basidiomycota</taxon>
        <taxon>Agaricomycotina</taxon>
        <taxon>Agaricomycetes</taxon>
        <taxon>Polyporales</taxon>
        <taxon>Fomitopsis</taxon>
    </lineage>
</organism>